<dbReference type="CDD" id="cd12148">
    <property type="entry name" value="fungal_TF_MHR"/>
    <property type="match status" value="1"/>
</dbReference>
<evidence type="ECO:0000256" key="6">
    <source>
        <dbReference type="ARBA" id="ARBA00023242"/>
    </source>
</evidence>
<dbReference type="Pfam" id="PF04082">
    <property type="entry name" value="Fungal_trans"/>
    <property type="match status" value="1"/>
</dbReference>
<dbReference type="InParanoid" id="A0A2T3ARL5"/>
<evidence type="ECO:0000256" key="1">
    <source>
        <dbReference type="ARBA" id="ARBA00004123"/>
    </source>
</evidence>
<keyword evidence="5" id="KW-0804">Transcription</keyword>
<dbReference type="SMART" id="SM00066">
    <property type="entry name" value="GAL4"/>
    <property type="match status" value="1"/>
</dbReference>
<dbReference type="PROSITE" id="PS00463">
    <property type="entry name" value="ZN2_CY6_FUNGAL_1"/>
    <property type="match status" value="1"/>
</dbReference>
<feature type="domain" description="Zn(2)-C6 fungal-type" evidence="8">
    <location>
        <begin position="40"/>
        <end position="74"/>
    </location>
</feature>
<reference evidence="9 10" key="1">
    <citation type="journal article" date="2018" name="New Phytol.">
        <title>Comparative genomics and transcriptomics depict ericoid mycorrhizal fungi as versatile saprotrophs and plant mutualists.</title>
        <authorList>
            <person name="Martino E."/>
            <person name="Morin E."/>
            <person name="Grelet G.A."/>
            <person name="Kuo A."/>
            <person name="Kohler A."/>
            <person name="Daghino S."/>
            <person name="Barry K.W."/>
            <person name="Cichocki N."/>
            <person name="Clum A."/>
            <person name="Dockter R.B."/>
            <person name="Hainaut M."/>
            <person name="Kuo R.C."/>
            <person name="LaButti K."/>
            <person name="Lindahl B.D."/>
            <person name="Lindquist E.A."/>
            <person name="Lipzen A."/>
            <person name="Khouja H.R."/>
            <person name="Magnuson J."/>
            <person name="Murat C."/>
            <person name="Ohm R.A."/>
            <person name="Singer S.W."/>
            <person name="Spatafora J.W."/>
            <person name="Wang M."/>
            <person name="Veneault-Fourrey C."/>
            <person name="Henrissat B."/>
            <person name="Grigoriev I.V."/>
            <person name="Martin F.M."/>
            <person name="Perotto S."/>
        </authorList>
    </citation>
    <scope>NUCLEOTIDE SEQUENCE [LARGE SCALE GENOMIC DNA]</scope>
    <source>
        <strain evidence="9 10">ATCC 22711</strain>
    </source>
</reference>
<feature type="compositionally biased region" description="Pro residues" evidence="7">
    <location>
        <begin position="643"/>
        <end position="663"/>
    </location>
</feature>
<keyword evidence="3" id="KW-0805">Transcription regulation</keyword>
<protein>
    <recommendedName>
        <fullName evidence="8">Zn(2)-C6 fungal-type domain-containing protein</fullName>
    </recommendedName>
</protein>
<dbReference type="InterPro" id="IPR001138">
    <property type="entry name" value="Zn2Cys6_DnaBD"/>
</dbReference>
<dbReference type="STRING" id="857342.A0A2T3ARL5"/>
<dbReference type="Gene3D" id="4.10.240.10">
    <property type="entry name" value="Zn(2)-C6 fungal-type DNA-binding domain"/>
    <property type="match status" value="1"/>
</dbReference>
<dbReference type="CDD" id="cd00067">
    <property type="entry name" value="GAL4"/>
    <property type="match status" value="1"/>
</dbReference>
<feature type="region of interest" description="Disordered" evidence="7">
    <location>
        <begin position="601"/>
        <end position="682"/>
    </location>
</feature>
<dbReference type="AlphaFoldDB" id="A0A2T3ARL5"/>
<dbReference type="GO" id="GO:0000976">
    <property type="term" value="F:transcription cis-regulatory region binding"/>
    <property type="evidence" value="ECO:0007669"/>
    <property type="project" value="TreeGrafter"/>
</dbReference>
<dbReference type="Proteomes" id="UP000241818">
    <property type="component" value="Unassembled WGS sequence"/>
</dbReference>
<keyword evidence="10" id="KW-1185">Reference proteome</keyword>
<keyword evidence="2" id="KW-0479">Metal-binding</keyword>
<organism evidence="9 10">
    <name type="scientific">Amorphotheca resinae ATCC 22711</name>
    <dbReference type="NCBI Taxonomy" id="857342"/>
    <lineage>
        <taxon>Eukaryota</taxon>
        <taxon>Fungi</taxon>
        <taxon>Dikarya</taxon>
        <taxon>Ascomycota</taxon>
        <taxon>Pezizomycotina</taxon>
        <taxon>Leotiomycetes</taxon>
        <taxon>Helotiales</taxon>
        <taxon>Amorphothecaceae</taxon>
        <taxon>Amorphotheca</taxon>
    </lineage>
</organism>
<dbReference type="EMBL" id="KZ679017">
    <property type="protein sequence ID" value="PSS09007.1"/>
    <property type="molecule type" value="Genomic_DNA"/>
</dbReference>
<evidence type="ECO:0000256" key="7">
    <source>
        <dbReference type="SAM" id="MobiDB-lite"/>
    </source>
</evidence>
<dbReference type="Pfam" id="PF00172">
    <property type="entry name" value="Zn_clus"/>
    <property type="match status" value="1"/>
</dbReference>
<evidence type="ECO:0000313" key="10">
    <source>
        <dbReference type="Proteomes" id="UP000241818"/>
    </source>
</evidence>
<sequence length="723" mass="79805">MNSQPPGERLLAPRQSEVSDPSRPSALQANVSHQRKKRVACSNCRQAKLRCDGLSKTVGTPCVRCRRLSLDCQIDSSYKRVNKRPQINELAEEVERLRSSVDRLGTPRVSSSGAADDGSPSSSSAPAQLGSGEEGSLMAEQSPMSLQTTSPQAHHSPAGPFPTAQPNLPSTTCSRTLEHIHLDKLEINELFQIYFKHYHPFFDILDPDICPDDYYAQSALLFWAIISIAARRYEHDAALFSSLSPCVTKLMWSAIPMLPHNRFTVQAILLISMWPYPTNSMSTNPSFLLVSIAKTACLQLGIHRPEVIQDFLRVKTRLSPQEFGDAVKTWAGCYIAAQSVTAGIGQQSILQSDWVIDVACENDPRYAIPENLRTHLLISRFIARVNRILSENDRSPTGQPFDSDICIILAMLEQDLGSLERQLGHDLSDMHQIELLMASLQLRTYYFFVTSNPSTRRHGLLKAYTTALSLITHCTTPSPPPDTSSTEFTNYAPNGHSQFLVMAAMLLLKILFSSYSHFIHFPTGRAAFDAVVLLLRRSSISAQDIRGRMSRILAQLWSFHQSLPKARMDDEPKLNLRTRLGASLLHDLLWTWREEFGGQRAAAVAPPSSSSAPTAPPAPPAIISNPNSNNNTNTTTHNTIITPHPPAAPNPTNPTNPTNPAPPSSSSSSYEPAPPPSPTNFNLDTLDLEMQDANWLWDVGFPSVFSVDINSSLWEREGEGEGG</sequence>
<dbReference type="SUPFAM" id="SSF57701">
    <property type="entry name" value="Zn2/Cys6 DNA-binding domain"/>
    <property type="match status" value="1"/>
</dbReference>
<dbReference type="GO" id="GO:0005634">
    <property type="term" value="C:nucleus"/>
    <property type="evidence" value="ECO:0007669"/>
    <property type="project" value="UniProtKB-SubCell"/>
</dbReference>
<feature type="compositionally biased region" description="Low complexity" evidence="7">
    <location>
        <begin position="110"/>
        <end position="127"/>
    </location>
</feature>
<feature type="compositionally biased region" description="Low complexity" evidence="7">
    <location>
        <begin position="621"/>
        <end position="642"/>
    </location>
</feature>
<dbReference type="OrthoDB" id="3163292at2759"/>
<gene>
    <name evidence="9" type="ORF">M430DRAFT_181893</name>
</gene>
<evidence type="ECO:0000256" key="3">
    <source>
        <dbReference type="ARBA" id="ARBA00023015"/>
    </source>
</evidence>
<accession>A0A2T3ARL5</accession>
<comment type="subcellular location">
    <subcellularLocation>
        <location evidence="1">Nucleus</location>
    </subcellularLocation>
</comment>
<dbReference type="GO" id="GO:0000981">
    <property type="term" value="F:DNA-binding transcription factor activity, RNA polymerase II-specific"/>
    <property type="evidence" value="ECO:0007669"/>
    <property type="project" value="InterPro"/>
</dbReference>
<evidence type="ECO:0000256" key="2">
    <source>
        <dbReference type="ARBA" id="ARBA00022723"/>
    </source>
</evidence>
<keyword evidence="6" id="KW-0539">Nucleus</keyword>
<dbReference type="InterPro" id="IPR051089">
    <property type="entry name" value="prtT"/>
</dbReference>
<dbReference type="InterPro" id="IPR007219">
    <property type="entry name" value="XnlR_reg_dom"/>
</dbReference>
<feature type="region of interest" description="Disordered" evidence="7">
    <location>
        <begin position="97"/>
        <end position="170"/>
    </location>
</feature>
<feature type="compositionally biased region" description="Polar residues" evidence="7">
    <location>
        <begin position="142"/>
        <end position="153"/>
    </location>
</feature>
<proteinExistence type="predicted"/>
<dbReference type="PROSITE" id="PS50048">
    <property type="entry name" value="ZN2_CY6_FUNGAL_2"/>
    <property type="match status" value="1"/>
</dbReference>
<dbReference type="InterPro" id="IPR036864">
    <property type="entry name" value="Zn2-C6_fun-type_DNA-bd_sf"/>
</dbReference>
<dbReference type="GO" id="GO:0006351">
    <property type="term" value="P:DNA-templated transcription"/>
    <property type="evidence" value="ECO:0007669"/>
    <property type="project" value="InterPro"/>
</dbReference>
<dbReference type="RefSeq" id="XP_024717305.1">
    <property type="nucleotide sequence ID" value="XM_024863810.1"/>
</dbReference>
<name>A0A2T3ARL5_AMORE</name>
<dbReference type="PANTHER" id="PTHR31845:SF21">
    <property type="entry name" value="REGULATORY PROTEIN LEU3"/>
    <property type="match status" value="1"/>
</dbReference>
<evidence type="ECO:0000256" key="4">
    <source>
        <dbReference type="ARBA" id="ARBA00023125"/>
    </source>
</evidence>
<evidence type="ECO:0000313" key="9">
    <source>
        <dbReference type="EMBL" id="PSS09007.1"/>
    </source>
</evidence>
<feature type="region of interest" description="Disordered" evidence="7">
    <location>
        <begin position="1"/>
        <end position="32"/>
    </location>
</feature>
<dbReference type="PANTHER" id="PTHR31845">
    <property type="entry name" value="FINGER DOMAIN PROTEIN, PUTATIVE-RELATED"/>
    <property type="match status" value="1"/>
</dbReference>
<keyword evidence="4" id="KW-0238">DNA-binding</keyword>
<evidence type="ECO:0000259" key="8">
    <source>
        <dbReference type="PROSITE" id="PS50048"/>
    </source>
</evidence>
<dbReference type="FunCoup" id="A0A2T3ARL5">
    <property type="interactions" value="396"/>
</dbReference>
<dbReference type="GO" id="GO:0008270">
    <property type="term" value="F:zinc ion binding"/>
    <property type="evidence" value="ECO:0007669"/>
    <property type="project" value="InterPro"/>
</dbReference>
<dbReference type="GeneID" id="36571891"/>
<evidence type="ECO:0000256" key="5">
    <source>
        <dbReference type="ARBA" id="ARBA00023163"/>
    </source>
</evidence>